<dbReference type="PANTHER" id="PTHR43817">
    <property type="entry name" value="GLYCOSYL HYDROLASE"/>
    <property type="match status" value="1"/>
</dbReference>
<protein>
    <submittedName>
        <fullName evidence="7">Family 43 glycosylhydrolase</fullName>
    </submittedName>
</protein>
<sequence>MNNDDTPGQALRRRSLLGLAAALGLGAPGAAMTAPDDTTFTNPVLPGVEAGDPFVVWHEGRYYLTATFDPEGGLWVYSSDHLSDWRHAERRKVWTPEPDGPRSKMIWAPELHHLDGRWYLYFTAADGIDANHRHYVLEAEHPMGPFVDRGRVHAEHERYAIDGSVLRLKDGRLFWMYADDGLWIAPMSGPTRAVGPGVRIVRGEHDWERGWHKVDGRWQPQAHAYWIEAPQALQQHDRSKGRDFVVYSAGHTAAVYYLGLLELTGADPMDPKSWTKHPKPVFGPTDKVFAPGHNSFTRSPDGTEDWLVYHAKDQDAGDASGRTMRIQRFNWSADGRPVFGAPIASGVPQRKPSGEA</sequence>
<evidence type="ECO:0000256" key="4">
    <source>
        <dbReference type="ARBA" id="ARBA00023295"/>
    </source>
</evidence>
<keyword evidence="4 5" id="KW-0326">Glycosidase</keyword>
<evidence type="ECO:0000256" key="5">
    <source>
        <dbReference type="RuleBase" id="RU361187"/>
    </source>
</evidence>
<feature type="signal peptide" evidence="6">
    <location>
        <begin position="1"/>
        <end position="33"/>
    </location>
</feature>
<dbReference type="PANTHER" id="PTHR43817:SF1">
    <property type="entry name" value="HYDROLASE, FAMILY 43, PUTATIVE (AFU_ORTHOLOGUE AFUA_3G01660)-RELATED"/>
    <property type="match status" value="1"/>
</dbReference>
<evidence type="ECO:0000313" key="7">
    <source>
        <dbReference type="EMBL" id="MFG6488132.1"/>
    </source>
</evidence>
<keyword evidence="2 6" id="KW-0732">Signal</keyword>
<dbReference type="InterPro" id="IPR006311">
    <property type="entry name" value="TAT_signal"/>
</dbReference>
<reference evidence="7 8" key="1">
    <citation type="submission" date="2024-08" db="EMBL/GenBank/DDBJ databases">
        <authorList>
            <person name="Lu H."/>
        </authorList>
    </citation>
    <scope>NUCLEOTIDE SEQUENCE [LARGE SCALE GENOMIC DNA]</scope>
    <source>
        <strain evidence="7 8">BYS78W</strain>
    </source>
</reference>
<dbReference type="InterPro" id="IPR023296">
    <property type="entry name" value="Glyco_hydro_beta-prop_sf"/>
</dbReference>
<dbReference type="InterPro" id="IPR006710">
    <property type="entry name" value="Glyco_hydro_43"/>
</dbReference>
<dbReference type="RefSeq" id="WP_394412379.1">
    <property type="nucleotide sequence ID" value="NZ_JBIGIC010000007.1"/>
</dbReference>
<dbReference type="Proteomes" id="UP001606134">
    <property type="component" value="Unassembled WGS sequence"/>
</dbReference>
<dbReference type="EMBL" id="JBIGIC010000007">
    <property type="protein sequence ID" value="MFG6488132.1"/>
    <property type="molecule type" value="Genomic_DNA"/>
</dbReference>
<dbReference type="CDD" id="cd18820">
    <property type="entry name" value="GH43_LbAraf43-like"/>
    <property type="match status" value="1"/>
</dbReference>
<keyword evidence="8" id="KW-1185">Reference proteome</keyword>
<accession>A0ABW7HDX6</accession>
<evidence type="ECO:0000256" key="3">
    <source>
        <dbReference type="ARBA" id="ARBA00022801"/>
    </source>
</evidence>
<organism evidence="7 8">
    <name type="scientific">Pelomonas candidula</name>
    <dbReference type="NCBI Taxonomy" id="3299025"/>
    <lineage>
        <taxon>Bacteria</taxon>
        <taxon>Pseudomonadati</taxon>
        <taxon>Pseudomonadota</taxon>
        <taxon>Betaproteobacteria</taxon>
        <taxon>Burkholderiales</taxon>
        <taxon>Sphaerotilaceae</taxon>
        <taxon>Roseateles</taxon>
    </lineage>
</organism>
<evidence type="ECO:0000313" key="8">
    <source>
        <dbReference type="Proteomes" id="UP001606134"/>
    </source>
</evidence>
<comment type="similarity">
    <text evidence="1 5">Belongs to the glycosyl hydrolase 43 family.</text>
</comment>
<dbReference type="Pfam" id="PF04616">
    <property type="entry name" value="Glyco_hydro_43"/>
    <property type="match status" value="1"/>
</dbReference>
<evidence type="ECO:0000256" key="1">
    <source>
        <dbReference type="ARBA" id="ARBA00009865"/>
    </source>
</evidence>
<feature type="chain" id="PRO_5047542751" evidence="6">
    <location>
        <begin position="34"/>
        <end position="356"/>
    </location>
</feature>
<gene>
    <name evidence="7" type="ORF">ACG04R_15715</name>
</gene>
<evidence type="ECO:0000256" key="6">
    <source>
        <dbReference type="SAM" id="SignalP"/>
    </source>
</evidence>
<dbReference type="PROSITE" id="PS51318">
    <property type="entry name" value="TAT"/>
    <property type="match status" value="1"/>
</dbReference>
<name>A0ABW7HDX6_9BURK</name>
<dbReference type="Gene3D" id="2.115.10.20">
    <property type="entry name" value="Glycosyl hydrolase domain, family 43"/>
    <property type="match status" value="1"/>
</dbReference>
<dbReference type="SUPFAM" id="SSF75005">
    <property type="entry name" value="Arabinanase/levansucrase/invertase"/>
    <property type="match status" value="1"/>
</dbReference>
<keyword evidence="3 5" id="KW-0378">Hydrolase</keyword>
<evidence type="ECO:0000256" key="2">
    <source>
        <dbReference type="ARBA" id="ARBA00022729"/>
    </source>
</evidence>
<proteinExistence type="inferred from homology"/>
<comment type="caution">
    <text evidence="7">The sequence shown here is derived from an EMBL/GenBank/DDBJ whole genome shotgun (WGS) entry which is preliminary data.</text>
</comment>